<organism evidence="1 2">
    <name type="scientific">Victivallis lenta</name>
    <dbReference type="NCBI Taxonomy" id="2606640"/>
    <lineage>
        <taxon>Bacteria</taxon>
        <taxon>Pseudomonadati</taxon>
        <taxon>Lentisphaerota</taxon>
        <taxon>Lentisphaeria</taxon>
        <taxon>Victivallales</taxon>
        <taxon>Victivallaceae</taxon>
        <taxon>Victivallis</taxon>
    </lineage>
</organism>
<sequence>MEMIQYTPPVSWDDKGMDWESPDPGNVDYYRAILEAVIERAILTNQNPNEVLYSIIQYRPWSIAAINTIRDAIYRLAPNFVNMEFDDYKDDLSDFPKMWDYYDLVNSEGCRICECPGTGSSNAAGWAEWLKSVKNAINKLTAVKFSGISGTYLSRSGAEHDPPFSESISTALREALEGEPYSGTFSSFPQEFYSWSGNTDYYRNSDGERGYCGYAQSRSIVIKTARRPHPTAECDLIFRYKVSAPSGPVSYSSVLQKSVLDLGSSGLSLGVSTIRTHWSANMEMDISIGGNVDDIPRNSSVPVSDYRTNYDSDGNVSGYSRTLGRSCKTGYEGIAYCILDFAVENGFKFQ</sequence>
<dbReference type="RefSeq" id="WP_154420913.1">
    <property type="nucleotide sequence ID" value="NZ_VUNS01000052.1"/>
</dbReference>
<evidence type="ECO:0000313" key="2">
    <source>
        <dbReference type="Proteomes" id="UP000435649"/>
    </source>
</evidence>
<gene>
    <name evidence="1" type="ORF">FYJ85_22230</name>
</gene>
<dbReference type="AlphaFoldDB" id="A0A844GB59"/>
<name>A0A844GB59_9BACT</name>
<keyword evidence="2" id="KW-1185">Reference proteome</keyword>
<comment type="caution">
    <text evidence="1">The sequence shown here is derived from an EMBL/GenBank/DDBJ whole genome shotgun (WGS) entry which is preliminary data.</text>
</comment>
<proteinExistence type="predicted"/>
<dbReference type="Proteomes" id="UP000435649">
    <property type="component" value="Unassembled WGS sequence"/>
</dbReference>
<reference evidence="1 2" key="1">
    <citation type="submission" date="2019-08" db="EMBL/GenBank/DDBJ databases">
        <title>In-depth cultivation of the pig gut microbiome towards novel bacterial diversity and tailored functional studies.</title>
        <authorList>
            <person name="Wylensek D."/>
            <person name="Hitch T.C.A."/>
            <person name="Clavel T."/>
        </authorList>
    </citation>
    <scope>NUCLEOTIDE SEQUENCE [LARGE SCALE GENOMIC DNA]</scope>
    <source>
        <strain evidence="1 2">BBE-744-WT-12</strain>
    </source>
</reference>
<dbReference type="EMBL" id="VUNS01000052">
    <property type="protein sequence ID" value="MST99751.1"/>
    <property type="molecule type" value="Genomic_DNA"/>
</dbReference>
<evidence type="ECO:0000313" key="1">
    <source>
        <dbReference type="EMBL" id="MST99751.1"/>
    </source>
</evidence>
<accession>A0A844GB59</accession>
<protein>
    <submittedName>
        <fullName evidence="1">Uncharacterized protein</fullName>
    </submittedName>
</protein>